<evidence type="ECO:0000256" key="4">
    <source>
        <dbReference type="ARBA" id="ARBA00023136"/>
    </source>
</evidence>
<name>A0A261XTU4_9FUNG</name>
<proteinExistence type="predicted"/>
<dbReference type="OrthoDB" id="433124at2759"/>
<feature type="transmembrane region" description="Helical" evidence="6">
    <location>
        <begin position="14"/>
        <end position="31"/>
    </location>
</feature>
<sequence>MAPIPLSERPLDKYWFIPFFVLNIAVITYMIDIEQVTTMPPIAGKPYPWWPPRAVVDIVRWYGYKYDPLLIARPPFWRASIYYDIFFFGPFYFYAIHAFTKGINAIRIPAIIFGTCLTTVVTLILMEEIYGEYAAHDPFFVVGVNLPWLITPIAIVYRMWMGGERPFDTDKKTC</sequence>
<evidence type="ECO:0000256" key="5">
    <source>
        <dbReference type="PROSITE-ProRule" id="PRU01087"/>
    </source>
</evidence>
<protein>
    <recommendedName>
        <fullName evidence="7">EXPERA domain-containing protein</fullName>
    </recommendedName>
</protein>
<organism evidence="8 9">
    <name type="scientific">Bifiguratus adelaidae</name>
    <dbReference type="NCBI Taxonomy" id="1938954"/>
    <lineage>
        <taxon>Eukaryota</taxon>
        <taxon>Fungi</taxon>
        <taxon>Fungi incertae sedis</taxon>
        <taxon>Mucoromycota</taxon>
        <taxon>Mucoromycotina</taxon>
        <taxon>Endogonomycetes</taxon>
        <taxon>Endogonales</taxon>
        <taxon>Endogonales incertae sedis</taxon>
        <taxon>Bifiguratus</taxon>
    </lineage>
</organism>
<feature type="transmembrane region" description="Helical" evidence="6">
    <location>
        <begin position="108"/>
        <end position="126"/>
    </location>
</feature>
<dbReference type="Pfam" id="PF05241">
    <property type="entry name" value="EBP"/>
    <property type="match status" value="1"/>
</dbReference>
<keyword evidence="9" id="KW-1185">Reference proteome</keyword>
<evidence type="ECO:0000256" key="3">
    <source>
        <dbReference type="ARBA" id="ARBA00022989"/>
    </source>
</evidence>
<comment type="subcellular location">
    <subcellularLocation>
        <location evidence="1">Membrane</location>
        <topology evidence="1">Multi-pass membrane protein</topology>
    </subcellularLocation>
</comment>
<keyword evidence="3 5" id="KW-1133">Transmembrane helix</keyword>
<accession>A0A261XTU4</accession>
<feature type="transmembrane region" description="Helical" evidence="6">
    <location>
        <begin position="76"/>
        <end position="96"/>
    </location>
</feature>
<dbReference type="EMBL" id="MVBO01000240">
    <property type="protein sequence ID" value="OZJ01786.1"/>
    <property type="molecule type" value="Genomic_DNA"/>
</dbReference>
<gene>
    <name evidence="8" type="ORF">BZG36_05262</name>
</gene>
<evidence type="ECO:0000256" key="1">
    <source>
        <dbReference type="ARBA" id="ARBA00004141"/>
    </source>
</evidence>
<reference evidence="8 9" key="1">
    <citation type="journal article" date="2017" name="Mycologia">
        <title>Bifiguratus adelaidae, gen. et sp. nov., a new member of Mucoromycotina in endophytic and soil-dwelling habitats.</title>
        <authorList>
            <person name="Torres-Cruz T.J."/>
            <person name="Billingsley Tobias T.L."/>
            <person name="Almatruk M."/>
            <person name="Hesse C."/>
            <person name="Kuske C.R."/>
            <person name="Desiro A."/>
            <person name="Benucci G.M."/>
            <person name="Bonito G."/>
            <person name="Stajich J.E."/>
            <person name="Dunlap C."/>
            <person name="Arnold A.E."/>
            <person name="Porras-Alfaro A."/>
        </authorList>
    </citation>
    <scope>NUCLEOTIDE SEQUENCE [LARGE SCALE GENOMIC DNA]</scope>
    <source>
        <strain evidence="8 9">AZ0501</strain>
    </source>
</reference>
<evidence type="ECO:0000313" key="8">
    <source>
        <dbReference type="EMBL" id="OZJ01786.1"/>
    </source>
</evidence>
<dbReference type="InterPro" id="IPR033118">
    <property type="entry name" value="EXPERA"/>
</dbReference>
<keyword evidence="4 5" id="KW-0472">Membrane</keyword>
<feature type="transmembrane region" description="Helical" evidence="6">
    <location>
        <begin position="138"/>
        <end position="157"/>
    </location>
</feature>
<keyword evidence="2 5" id="KW-0812">Transmembrane</keyword>
<dbReference type="PROSITE" id="PS51751">
    <property type="entry name" value="EXPERA"/>
    <property type="match status" value="1"/>
</dbReference>
<evidence type="ECO:0000256" key="2">
    <source>
        <dbReference type="ARBA" id="ARBA00022692"/>
    </source>
</evidence>
<feature type="domain" description="EXPERA" evidence="7">
    <location>
        <begin position="11"/>
        <end position="156"/>
    </location>
</feature>
<dbReference type="Proteomes" id="UP000242875">
    <property type="component" value="Unassembled WGS sequence"/>
</dbReference>
<evidence type="ECO:0000313" key="9">
    <source>
        <dbReference type="Proteomes" id="UP000242875"/>
    </source>
</evidence>
<dbReference type="GO" id="GO:0016020">
    <property type="term" value="C:membrane"/>
    <property type="evidence" value="ECO:0007669"/>
    <property type="project" value="UniProtKB-SubCell"/>
</dbReference>
<comment type="caution">
    <text evidence="8">The sequence shown here is derived from an EMBL/GenBank/DDBJ whole genome shotgun (WGS) entry which is preliminary data.</text>
</comment>
<evidence type="ECO:0000256" key="6">
    <source>
        <dbReference type="SAM" id="Phobius"/>
    </source>
</evidence>
<dbReference type="AlphaFoldDB" id="A0A261XTU4"/>
<evidence type="ECO:0000259" key="7">
    <source>
        <dbReference type="PROSITE" id="PS51751"/>
    </source>
</evidence>